<dbReference type="InterPro" id="IPR052159">
    <property type="entry name" value="Competence_DNA_uptake"/>
</dbReference>
<proteinExistence type="predicted"/>
<dbReference type="PANTHER" id="PTHR30619">
    <property type="entry name" value="DNA INTERNALIZATION/COMPETENCE PROTEIN COMEC/REC2"/>
    <property type="match status" value="1"/>
</dbReference>
<dbReference type="SUPFAM" id="SSF56281">
    <property type="entry name" value="Metallo-hydrolase/oxidoreductase"/>
    <property type="match status" value="1"/>
</dbReference>
<keyword evidence="3" id="KW-1185">Reference proteome</keyword>
<dbReference type="InterPro" id="IPR001279">
    <property type="entry name" value="Metallo-B-lactamas"/>
</dbReference>
<evidence type="ECO:0000259" key="1">
    <source>
        <dbReference type="SMART" id="SM00849"/>
    </source>
</evidence>
<dbReference type="EMBL" id="CP096034">
    <property type="protein sequence ID" value="UPM53243.1"/>
    <property type="molecule type" value="Genomic_DNA"/>
</dbReference>
<accession>A0ABY4JK95</accession>
<evidence type="ECO:0000313" key="3">
    <source>
        <dbReference type="Proteomes" id="UP000830639"/>
    </source>
</evidence>
<dbReference type="SMART" id="SM00849">
    <property type="entry name" value="Lactamase_B"/>
    <property type="match status" value="1"/>
</dbReference>
<dbReference type="RefSeq" id="WP_248266528.1">
    <property type="nucleotide sequence ID" value="NZ_CP096034.1"/>
</dbReference>
<dbReference type="CDD" id="cd07731">
    <property type="entry name" value="ComA-like_MBL-fold"/>
    <property type="match status" value="1"/>
</dbReference>
<dbReference type="InterPro" id="IPR036866">
    <property type="entry name" value="RibonucZ/Hydroxyglut_hydro"/>
</dbReference>
<sequence length="295" mass="33435">MNKNRNRYSLIFSIFIFFTTFFSNNINSEARITNYGYITHPLLIYFFDVGQGDSMVMILPNGKTVLIDGGDVEHGGVVIKKLKRLHINAIDLLVSTHPDIDHIGGLLKVMNSVKITKILDSGKKYNSHSYYLYKKEAYQKNIPISIAKLNEKLMLDPNVEITVLNSGKKSYTNNNSSIVLKVKYSDISILLTGDIERKTEKRLIKNENINAQVLKIPHHGSSTSTSEAFLFAVNPTVAILSYDKFNLFGHPHRSVMKRLNHLGIKQYTTDQFGDIELSTNGHNLYIEKQEVLVDP</sequence>
<dbReference type="InterPro" id="IPR035681">
    <property type="entry name" value="ComA-like_MBL"/>
</dbReference>
<organism evidence="2 3">
    <name type="scientific">Gottfriedia acidiceleris</name>
    <dbReference type="NCBI Taxonomy" id="371036"/>
    <lineage>
        <taxon>Bacteria</taxon>
        <taxon>Bacillati</taxon>
        <taxon>Bacillota</taxon>
        <taxon>Bacilli</taxon>
        <taxon>Bacillales</taxon>
        <taxon>Bacillaceae</taxon>
        <taxon>Gottfriedia</taxon>
    </lineage>
</organism>
<protein>
    <submittedName>
        <fullName evidence="2">MBL fold metallo-hydrolase</fullName>
    </submittedName>
</protein>
<gene>
    <name evidence="2" type="ORF">MY490_15705</name>
</gene>
<evidence type="ECO:0000313" key="2">
    <source>
        <dbReference type="EMBL" id="UPM53243.1"/>
    </source>
</evidence>
<dbReference type="Pfam" id="PF00753">
    <property type="entry name" value="Lactamase_B"/>
    <property type="match status" value="1"/>
</dbReference>
<dbReference type="Proteomes" id="UP000830639">
    <property type="component" value="Chromosome"/>
</dbReference>
<name>A0ABY4JK95_9BACI</name>
<feature type="domain" description="Metallo-beta-lactamase" evidence="1">
    <location>
        <begin position="52"/>
        <end position="250"/>
    </location>
</feature>
<reference evidence="2 3" key="1">
    <citation type="submission" date="2022-04" db="EMBL/GenBank/DDBJ databases">
        <title>Mechanism of arsenic methylation and mitigation arsenic toxicity by Bacillus sp. LH14 from an Arsenic-Contaminated Paddy Soil.</title>
        <authorList>
            <person name="Wang D."/>
        </authorList>
    </citation>
    <scope>NUCLEOTIDE SEQUENCE [LARGE SCALE GENOMIC DNA]</scope>
    <source>
        <strain evidence="2 3">LH14</strain>
    </source>
</reference>
<dbReference type="Gene3D" id="3.60.15.10">
    <property type="entry name" value="Ribonuclease Z/Hydroxyacylglutathione hydrolase-like"/>
    <property type="match status" value="1"/>
</dbReference>
<dbReference type="PANTHER" id="PTHR30619:SF7">
    <property type="entry name" value="BETA-LACTAMASE DOMAIN PROTEIN"/>
    <property type="match status" value="1"/>
</dbReference>